<sequence>MPLVDKILLRKRAIIESVNDELKISAKFNILDIGVFAIGLLIF</sequence>
<organism evidence="1 2">
    <name type="scientific">Leptospira noguchii serovar Panama str. CZ214</name>
    <dbReference type="NCBI Taxonomy" id="1001595"/>
    <lineage>
        <taxon>Bacteria</taxon>
        <taxon>Pseudomonadati</taxon>
        <taxon>Spirochaetota</taxon>
        <taxon>Spirochaetia</taxon>
        <taxon>Leptospirales</taxon>
        <taxon>Leptospiraceae</taxon>
        <taxon>Leptospira</taxon>
    </lineage>
</organism>
<gene>
    <name evidence="1" type="ORF">LEP1GSC059_0252</name>
</gene>
<evidence type="ECO:0000313" key="1">
    <source>
        <dbReference type="EMBL" id="EQA73333.1"/>
    </source>
</evidence>
<protein>
    <recommendedName>
        <fullName evidence="3">Transposase DDE domain protein</fullName>
    </recommendedName>
</protein>
<accession>T0FIY5</accession>
<reference evidence="1 2" key="1">
    <citation type="submission" date="2013-05" db="EMBL/GenBank/DDBJ databases">
        <authorList>
            <person name="Harkins D.M."/>
            <person name="Durkin A.S."/>
            <person name="Brinkac L.M."/>
            <person name="Haft D.H."/>
            <person name="Selengut J.D."/>
            <person name="Sanka R."/>
            <person name="DePew J."/>
            <person name="Purushe J."/>
            <person name="Hartskeerl R.A."/>
            <person name="Ahmed A."/>
            <person name="van der Linden H."/>
            <person name="Goris M.G.A."/>
            <person name="Vinetz J.M."/>
            <person name="Sutton G.G."/>
            <person name="Nierman W.C."/>
            <person name="Fouts D.E."/>
        </authorList>
    </citation>
    <scope>NUCLEOTIDE SEQUENCE [LARGE SCALE GENOMIC DNA]</scope>
    <source>
        <strain evidence="1 2">CZ214</strain>
    </source>
</reference>
<dbReference type="AlphaFoldDB" id="T0FIY5"/>
<evidence type="ECO:0008006" key="3">
    <source>
        <dbReference type="Google" id="ProtNLM"/>
    </source>
</evidence>
<dbReference type="Proteomes" id="UP000015442">
    <property type="component" value="Unassembled WGS sequence"/>
</dbReference>
<proteinExistence type="predicted"/>
<comment type="caution">
    <text evidence="1">The sequence shown here is derived from an EMBL/GenBank/DDBJ whole genome shotgun (WGS) entry which is preliminary data.</text>
</comment>
<name>T0FIY5_9LEPT</name>
<dbReference type="EMBL" id="AKWY02000004">
    <property type="protein sequence ID" value="EQA73333.1"/>
    <property type="molecule type" value="Genomic_DNA"/>
</dbReference>
<evidence type="ECO:0000313" key="2">
    <source>
        <dbReference type="Proteomes" id="UP000015442"/>
    </source>
</evidence>